<sequence length="305" mass="32992">MARPSLVTALGTAVTCKDGEIEHNGKCYKLYTERKNYADARATCRGAPGGGDLVTVDSAEMQEFVKAQLGSGANLKYQGCFSDNNNARLVNSGSSKPENTPDSCIAECRNNNHQYAGVKRAGKCYTLHSSSLSWFKARAECVKNGGDLLQQQHHRPKATTPSTKEPNTRPMPTDPTAKSTTVKETIADKTTWGYNGNDTTTPNPAHGVIVAIVVAAVFVLLAFIRVMIYCCSSSDSESKQSFDVASHRPPTSFSSFNNPEFIMYDSNKSAQSQNDENSGTPGNPNQPPEGDGEQLANQPDMPYSY</sequence>
<dbReference type="PANTHER" id="PTHR22803">
    <property type="entry name" value="MANNOSE, PHOSPHOLIPASE, LECTIN RECEPTOR RELATED"/>
    <property type="match status" value="1"/>
</dbReference>
<dbReference type="SUPFAM" id="SSF56436">
    <property type="entry name" value="C-type lectin-like"/>
    <property type="match status" value="2"/>
</dbReference>
<keyword evidence="2" id="KW-0472">Membrane</keyword>
<dbReference type="Proteomes" id="UP001209878">
    <property type="component" value="Unassembled WGS sequence"/>
</dbReference>
<gene>
    <name evidence="4" type="ORF">NP493_390g00035</name>
</gene>
<dbReference type="InterPro" id="IPR016186">
    <property type="entry name" value="C-type_lectin-like/link_sf"/>
</dbReference>
<dbReference type="InterPro" id="IPR016187">
    <property type="entry name" value="CTDL_fold"/>
</dbReference>
<reference evidence="4" key="1">
    <citation type="journal article" date="2023" name="Mol. Biol. Evol.">
        <title>Third-Generation Sequencing Reveals the Adaptive Role of the Epigenome in Three Deep-Sea Polychaetes.</title>
        <authorList>
            <person name="Perez M."/>
            <person name="Aroh O."/>
            <person name="Sun Y."/>
            <person name="Lan Y."/>
            <person name="Juniper S.K."/>
            <person name="Young C.R."/>
            <person name="Angers B."/>
            <person name="Qian P.Y."/>
        </authorList>
    </citation>
    <scope>NUCLEOTIDE SEQUENCE</scope>
    <source>
        <strain evidence="4">R07B-5</strain>
    </source>
</reference>
<feature type="region of interest" description="Disordered" evidence="1">
    <location>
        <begin position="147"/>
        <end position="182"/>
    </location>
</feature>
<keyword evidence="2" id="KW-1133">Transmembrane helix</keyword>
<dbReference type="Pfam" id="PF01822">
    <property type="entry name" value="WSC"/>
    <property type="match status" value="1"/>
</dbReference>
<feature type="compositionally biased region" description="Polar residues" evidence="1">
    <location>
        <begin position="249"/>
        <end position="258"/>
    </location>
</feature>
<keyword evidence="2" id="KW-0812">Transmembrane</keyword>
<feature type="compositionally biased region" description="Polar residues" evidence="1">
    <location>
        <begin position="266"/>
        <end position="283"/>
    </location>
</feature>
<dbReference type="InterPro" id="IPR001304">
    <property type="entry name" value="C-type_lectin-like"/>
</dbReference>
<comment type="caution">
    <text evidence="4">The sequence shown here is derived from an EMBL/GenBank/DDBJ whole genome shotgun (WGS) entry which is preliminary data.</text>
</comment>
<feature type="region of interest" description="Disordered" evidence="1">
    <location>
        <begin position="240"/>
        <end position="305"/>
    </location>
</feature>
<keyword evidence="5" id="KW-1185">Reference proteome</keyword>
<accession>A0AAD9L217</accession>
<name>A0AAD9L217_RIDPI</name>
<dbReference type="EMBL" id="JAODUO010000389">
    <property type="protein sequence ID" value="KAK2181591.1"/>
    <property type="molecule type" value="Genomic_DNA"/>
</dbReference>
<feature type="transmembrane region" description="Helical" evidence="2">
    <location>
        <begin position="208"/>
        <end position="231"/>
    </location>
</feature>
<evidence type="ECO:0000313" key="5">
    <source>
        <dbReference type="Proteomes" id="UP001209878"/>
    </source>
</evidence>
<dbReference type="InterPro" id="IPR002889">
    <property type="entry name" value="WSC_carb-bd"/>
</dbReference>
<evidence type="ECO:0000313" key="4">
    <source>
        <dbReference type="EMBL" id="KAK2181591.1"/>
    </source>
</evidence>
<dbReference type="Gene3D" id="3.10.100.10">
    <property type="entry name" value="Mannose-Binding Protein A, subunit A"/>
    <property type="match status" value="2"/>
</dbReference>
<protein>
    <recommendedName>
        <fullName evidence="3">C-type lectin domain-containing protein</fullName>
    </recommendedName>
</protein>
<dbReference type="SMART" id="SM00034">
    <property type="entry name" value="CLECT"/>
    <property type="match status" value="1"/>
</dbReference>
<evidence type="ECO:0000256" key="2">
    <source>
        <dbReference type="SAM" id="Phobius"/>
    </source>
</evidence>
<proteinExistence type="predicted"/>
<dbReference type="AlphaFoldDB" id="A0AAD9L217"/>
<evidence type="ECO:0000259" key="3">
    <source>
        <dbReference type="SMART" id="SM00034"/>
    </source>
</evidence>
<evidence type="ECO:0000256" key="1">
    <source>
        <dbReference type="SAM" id="MobiDB-lite"/>
    </source>
</evidence>
<organism evidence="4 5">
    <name type="scientific">Ridgeia piscesae</name>
    <name type="common">Tubeworm</name>
    <dbReference type="NCBI Taxonomy" id="27915"/>
    <lineage>
        <taxon>Eukaryota</taxon>
        <taxon>Metazoa</taxon>
        <taxon>Spiralia</taxon>
        <taxon>Lophotrochozoa</taxon>
        <taxon>Annelida</taxon>
        <taxon>Polychaeta</taxon>
        <taxon>Sedentaria</taxon>
        <taxon>Canalipalpata</taxon>
        <taxon>Sabellida</taxon>
        <taxon>Siboglinidae</taxon>
        <taxon>Ridgeia</taxon>
    </lineage>
</organism>
<feature type="domain" description="C-type lectin" evidence="3">
    <location>
        <begin position="16"/>
        <end position="142"/>
    </location>
</feature>
<dbReference type="InterPro" id="IPR050111">
    <property type="entry name" value="C-type_lectin/snaclec_domain"/>
</dbReference>
<dbReference type="CDD" id="cd00037">
    <property type="entry name" value="CLECT"/>
    <property type="match status" value="2"/>
</dbReference>